<dbReference type="InterPro" id="IPR045864">
    <property type="entry name" value="aa-tRNA-synth_II/BPL/LPL"/>
</dbReference>
<reference evidence="11" key="1">
    <citation type="submission" date="2023-03" db="EMBL/GenBank/DDBJ databases">
        <title>Mating type loci evolution in Malassezia.</title>
        <authorList>
            <person name="Coelho M.A."/>
        </authorList>
    </citation>
    <scope>NUCLEOTIDE SEQUENCE</scope>
    <source>
        <strain evidence="11">CBS 12830</strain>
    </source>
</reference>
<evidence type="ECO:0000259" key="10">
    <source>
        <dbReference type="PROSITE" id="PS50862"/>
    </source>
</evidence>
<dbReference type="EC" id="6.1.1.15" evidence="2"/>
<dbReference type="GO" id="GO:0005524">
    <property type="term" value="F:ATP binding"/>
    <property type="evidence" value="ECO:0007669"/>
    <property type="project" value="UniProtKB-KW"/>
</dbReference>
<evidence type="ECO:0000313" key="12">
    <source>
        <dbReference type="Proteomes" id="UP001214415"/>
    </source>
</evidence>
<comment type="similarity">
    <text evidence="1">Belongs to the class-II aminoacyl-tRNA synthetase family.</text>
</comment>
<evidence type="ECO:0000256" key="3">
    <source>
        <dbReference type="ARBA" id="ARBA00022598"/>
    </source>
</evidence>
<evidence type="ECO:0000256" key="5">
    <source>
        <dbReference type="ARBA" id="ARBA00022840"/>
    </source>
</evidence>
<dbReference type="EMBL" id="CP119901">
    <property type="protein sequence ID" value="WFD22630.1"/>
    <property type="molecule type" value="Genomic_DNA"/>
</dbReference>
<evidence type="ECO:0000256" key="9">
    <source>
        <dbReference type="ARBA" id="ARBA00047671"/>
    </source>
</evidence>
<dbReference type="InterPro" id="IPR036621">
    <property type="entry name" value="Anticodon-bd_dom_sf"/>
</dbReference>
<protein>
    <recommendedName>
        <fullName evidence="2">proline--tRNA ligase</fullName>
        <ecNumber evidence="2">6.1.1.15</ecNumber>
    </recommendedName>
    <alternativeName>
        <fullName evidence="8">Prolyl-tRNA synthetase</fullName>
    </alternativeName>
</protein>
<dbReference type="Pfam" id="PF03129">
    <property type="entry name" value="HGTP_anticodon"/>
    <property type="match status" value="1"/>
</dbReference>
<keyword evidence="3 11" id="KW-0436">Ligase</keyword>
<evidence type="ECO:0000256" key="8">
    <source>
        <dbReference type="ARBA" id="ARBA00029731"/>
    </source>
</evidence>
<name>A0AAF0J338_9BASI</name>
<evidence type="ECO:0000256" key="6">
    <source>
        <dbReference type="ARBA" id="ARBA00022917"/>
    </source>
</evidence>
<dbReference type="Pfam" id="PF00587">
    <property type="entry name" value="tRNA-synt_2b"/>
    <property type="match status" value="1"/>
</dbReference>
<evidence type="ECO:0000256" key="1">
    <source>
        <dbReference type="ARBA" id="ARBA00008226"/>
    </source>
</evidence>
<dbReference type="PRINTS" id="PR01046">
    <property type="entry name" value="TRNASYNTHPRO"/>
</dbReference>
<proteinExistence type="inferred from homology"/>
<dbReference type="AlphaFoldDB" id="A0AAF0J338"/>
<keyword evidence="7" id="KW-0030">Aminoacyl-tRNA synthetase</keyword>
<dbReference type="InterPro" id="IPR004154">
    <property type="entry name" value="Anticodon-bd"/>
</dbReference>
<dbReference type="InterPro" id="IPR050062">
    <property type="entry name" value="Pro-tRNA_synthetase"/>
</dbReference>
<keyword evidence="4" id="KW-0547">Nucleotide-binding</keyword>
<dbReference type="SUPFAM" id="SSF55681">
    <property type="entry name" value="Class II aaRS and biotin synthetases"/>
    <property type="match status" value="1"/>
</dbReference>
<dbReference type="GO" id="GO:0006433">
    <property type="term" value="P:prolyl-tRNA aminoacylation"/>
    <property type="evidence" value="ECO:0007669"/>
    <property type="project" value="InterPro"/>
</dbReference>
<dbReference type="PROSITE" id="PS50862">
    <property type="entry name" value="AA_TRNA_LIGASE_II"/>
    <property type="match status" value="1"/>
</dbReference>
<evidence type="ECO:0000256" key="4">
    <source>
        <dbReference type="ARBA" id="ARBA00022741"/>
    </source>
</evidence>
<organism evidence="11 12">
    <name type="scientific">Malassezia equina</name>
    <dbReference type="NCBI Taxonomy" id="1381935"/>
    <lineage>
        <taxon>Eukaryota</taxon>
        <taxon>Fungi</taxon>
        <taxon>Dikarya</taxon>
        <taxon>Basidiomycota</taxon>
        <taxon>Ustilaginomycotina</taxon>
        <taxon>Malasseziomycetes</taxon>
        <taxon>Malasseziales</taxon>
        <taxon>Malasseziaceae</taxon>
        <taxon>Malassezia</taxon>
    </lineage>
</organism>
<dbReference type="InterPro" id="IPR002316">
    <property type="entry name" value="Pro-tRNA-ligase_IIa"/>
</dbReference>
<dbReference type="PANTHER" id="PTHR42753:SF2">
    <property type="entry name" value="PROLINE--TRNA LIGASE"/>
    <property type="match status" value="1"/>
</dbReference>
<evidence type="ECO:0000313" key="11">
    <source>
        <dbReference type="EMBL" id="WFD22630.1"/>
    </source>
</evidence>
<dbReference type="InterPro" id="IPR002314">
    <property type="entry name" value="aa-tRNA-synt_IIb"/>
</dbReference>
<keyword evidence="5" id="KW-0067">ATP-binding</keyword>
<feature type="domain" description="Aminoacyl-transfer RNA synthetases class-II family profile" evidence="10">
    <location>
        <begin position="1"/>
        <end position="336"/>
    </location>
</feature>
<dbReference type="SUPFAM" id="SSF52954">
    <property type="entry name" value="Class II aaRS ABD-related"/>
    <property type="match status" value="1"/>
</dbReference>
<dbReference type="Gene3D" id="3.40.50.800">
    <property type="entry name" value="Anticodon-binding domain"/>
    <property type="match status" value="1"/>
</dbReference>
<dbReference type="PANTHER" id="PTHR42753">
    <property type="entry name" value="MITOCHONDRIAL RIBOSOME PROTEIN L39/PROLYL-TRNA LIGASE FAMILY MEMBER"/>
    <property type="match status" value="1"/>
</dbReference>
<gene>
    <name evidence="11" type="ORF">MEQU1_001304</name>
</gene>
<dbReference type="InterPro" id="IPR006195">
    <property type="entry name" value="aa-tRNA-synth_II"/>
</dbReference>
<dbReference type="GO" id="GO:0004827">
    <property type="term" value="F:proline-tRNA ligase activity"/>
    <property type="evidence" value="ECO:0007669"/>
    <property type="project" value="UniProtKB-EC"/>
</dbReference>
<evidence type="ECO:0000256" key="7">
    <source>
        <dbReference type="ARBA" id="ARBA00023146"/>
    </source>
</evidence>
<keyword evidence="12" id="KW-1185">Reference proteome</keyword>
<keyword evidence="6" id="KW-0648">Protein biosynthesis</keyword>
<dbReference type="GO" id="GO:0005739">
    <property type="term" value="C:mitochondrion"/>
    <property type="evidence" value="ECO:0007669"/>
    <property type="project" value="TreeGrafter"/>
</dbReference>
<comment type="catalytic activity">
    <reaction evidence="9">
        <text>tRNA(Pro) + L-proline + ATP = L-prolyl-tRNA(Pro) + AMP + diphosphate</text>
        <dbReference type="Rhea" id="RHEA:14305"/>
        <dbReference type="Rhea" id="RHEA-COMP:9700"/>
        <dbReference type="Rhea" id="RHEA-COMP:9702"/>
        <dbReference type="ChEBI" id="CHEBI:30616"/>
        <dbReference type="ChEBI" id="CHEBI:33019"/>
        <dbReference type="ChEBI" id="CHEBI:60039"/>
        <dbReference type="ChEBI" id="CHEBI:78442"/>
        <dbReference type="ChEBI" id="CHEBI:78532"/>
        <dbReference type="ChEBI" id="CHEBI:456215"/>
        <dbReference type="EC" id="6.1.1.15"/>
    </reaction>
</comment>
<dbReference type="Gene3D" id="3.30.930.10">
    <property type="entry name" value="Bira Bifunctional Protein, Domain 2"/>
    <property type="match status" value="1"/>
</dbReference>
<evidence type="ECO:0000256" key="2">
    <source>
        <dbReference type="ARBA" id="ARBA00012831"/>
    </source>
</evidence>
<accession>A0AAF0J338</accession>
<sequence>MGLRMIKKMIRIIEEEMEALFRLKDRRSAEMILAPTHEEEVTKLIGAEIDSVKSLPVRVYQIGRKFRDEPRPRAGLLRTKEFLMKDLYTFDASADEATRTYADVRQAYHNIFHRIFNWSHIESLSTRPTWIEECASSMAPAFHACTSSDQVQVHLYANSDGLHAAVVPLSATVNPSVMPFSQCQPYKGEELMSTMHIWIDQNCSHVPTQEVMDLVRQTVARTHGCDLASVPNPDSVKKSAIRLAQAGDTCASCGVGRLQEHRAIEVGHTFLLGTKYSAALGYGVVPKSASATHQKKEPLQMGCYGIGVTRILGALAQTSMSIFHDLQAEQEGKTRPRVGFVWPSGLAPFSALVLPASNKQMDAATKLCSQLSSGFTALQSDTPPTGLQIPMDDIALDDRVGQSLGSRLFDADLLGYPYVFVLGKHFDKTGQVEIRRVGQAVQYATLA</sequence>
<dbReference type="Proteomes" id="UP001214415">
    <property type="component" value="Chromosome 2"/>
</dbReference>